<evidence type="ECO:0000256" key="1">
    <source>
        <dbReference type="ARBA" id="ARBA00022801"/>
    </source>
</evidence>
<keyword evidence="1 3" id="KW-0378">Hydrolase</keyword>
<dbReference type="EMBL" id="CP117812">
    <property type="protein sequence ID" value="WDE99412.1"/>
    <property type="molecule type" value="Genomic_DNA"/>
</dbReference>
<dbReference type="InterPro" id="IPR029058">
    <property type="entry name" value="AB_hydrolase_fold"/>
</dbReference>
<dbReference type="GO" id="GO:0016787">
    <property type="term" value="F:hydrolase activity"/>
    <property type="evidence" value="ECO:0007669"/>
    <property type="project" value="UniProtKB-KW"/>
</dbReference>
<evidence type="ECO:0000313" key="4">
    <source>
        <dbReference type="Proteomes" id="UP001214250"/>
    </source>
</evidence>
<organism evidence="3 4">
    <name type="scientific">Lentisphaera profundi</name>
    <dbReference type="NCBI Taxonomy" id="1658616"/>
    <lineage>
        <taxon>Bacteria</taxon>
        <taxon>Pseudomonadati</taxon>
        <taxon>Lentisphaerota</taxon>
        <taxon>Lentisphaeria</taxon>
        <taxon>Lentisphaerales</taxon>
        <taxon>Lentisphaeraceae</taxon>
        <taxon>Lentisphaera</taxon>
    </lineage>
</organism>
<name>A0ABY7W0D0_9BACT</name>
<dbReference type="SUPFAM" id="SSF53474">
    <property type="entry name" value="alpha/beta-Hydrolases"/>
    <property type="match status" value="1"/>
</dbReference>
<proteinExistence type="predicted"/>
<accession>A0ABY7W0D0</accession>
<dbReference type="Pfam" id="PF20434">
    <property type="entry name" value="BD-FAE"/>
    <property type="match status" value="1"/>
</dbReference>
<dbReference type="PANTHER" id="PTHR48081">
    <property type="entry name" value="AB HYDROLASE SUPERFAMILY PROTEIN C4A8.06C"/>
    <property type="match status" value="1"/>
</dbReference>
<dbReference type="InterPro" id="IPR049492">
    <property type="entry name" value="BD-FAE-like_dom"/>
</dbReference>
<feature type="domain" description="BD-FAE-like" evidence="2">
    <location>
        <begin position="79"/>
        <end position="183"/>
    </location>
</feature>
<sequence length="313" mass="34817">MAESFRFGVHELRWDKDINGNKAMDFREVSHSADEGKTWKTIDDEGFFRSTVGSRQQTLDDPQPGVVYKAVTGRELTLHIHYPQDWKASDKRTAILWFHGGGFAGGHQSQFQKFAKHFTQLGIINIRVAYRLRLLDNANGGGFDAVKDGRSAIRWLRKNADRFGIDINKVIAGGDSAGGALALATLREDINDPQDNLAIDAKPNAILGESAWVLLHKPGIEARSLVWPILNLPSLPPIWMGYGGQDIGYKAGSELGGEAFVKALKAKQGIQLSTHLIPEGKHGYGFRPHYFPLCLESMEKFLVVHDYLQEKPN</sequence>
<protein>
    <submittedName>
        <fullName evidence="3">Alpha/beta hydrolase</fullName>
    </submittedName>
</protein>
<gene>
    <name evidence="3" type="ORF">PQO03_16365</name>
</gene>
<keyword evidence="4" id="KW-1185">Reference proteome</keyword>
<evidence type="ECO:0000313" key="3">
    <source>
        <dbReference type="EMBL" id="WDE99412.1"/>
    </source>
</evidence>
<evidence type="ECO:0000259" key="2">
    <source>
        <dbReference type="Pfam" id="PF20434"/>
    </source>
</evidence>
<dbReference type="Gene3D" id="3.40.50.1820">
    <property type="entry name" value="alpha/beta hydrolase"/>
    <property type="match status" value="1"/>
</dbReference>
<dbReference type="Proteomes" id="UP001214250">
    <property type="component" value="Chromosome 2"/>
</dbReference>
<dbReference type="InterPro" id="IPR050300">
    <property type="entry name" value="GDXG_lipolytic_enzyme"/>
</dbReference>
<reference evidence="3 4" key="1">
    <citation type="submission" date="2023-02" db="EMBL/GenBank/DDBJ databases">
        <title>Genome sequence of Lentisphaera profundi SAORIC-696.</title>
        <authorList>
            <person name="Kim e."/>
            <person name="Cho J.-C."/>
            <person name="Choi A."/>
            <person name="Kang I."/>
        </authorList>
    </citation>
    <scope>NUCLEOTIDE SEQUENCE [LARGE SCALE GENOMIC DNA]</scope>
    <source>
        <strain evidence="3 4">SAORIC-696</strain>
    </source>
</reference>
<dbReference type="RefSeq" id="WP_274154267.1">
    <property type="nucleotide sequence ID" value="NZ_CP117812.1"/>
</dbReference>